<dbReference type="InterPro" id="IPR036397">
    <property type="entry name" value="RNaseH_sf"/>
</dbReference>
<gene>
    <name evidence="2" type="ORF">CDV25_01375</name>
</gene>
<dbReference type="EMBL" id="CP021886">
    <property type="protein sequence ID" value="AWI33558.1"/>
    <property type="molecule type" value="Genomic_DNA"/>
</dbReference>
<accession>A0A2U8FC29</accession>
<evidence type="ECO:0000313" key="2">
    <source>
        <dbReference type="EMBL" id="AWI33558.1"/>
    </source>
</evidence>
<dbReference type="GO" id="GO:0015074">
    <property type="term" value="P:DNA integration"/>
    <property type="evidence" value="ECO:0007669"/>
    <property type="project" value="InterPro"/>
</dbReference>
<sequence>MGQWISSGEFAEKYGINVFTIYKSAKRANQKGKKICKFIGKIFPISYKNNLRGGNAGKVLQIWNTPLTSAQVEALEKGYPIKYVLEEMGEVVETARVNESMKSFKQSPSNEEVVESNNDEVAQSNVMESKDSITLDCKGDKDETYKTLKQDEAEIKQNKTEILHHRRTNHISKCDCNTTRSSDSTSCRNDCFGGGVGEAPVCESMDLRSDEICYAKIKSIHNDAVETTNAKSLKENCTTWHNLTPNQKAQAKHREKILIDYESAKASGIRVADFLVLKNKEDSTLKLTQGKLFDWARKYKTQGLSGLSDKRGVAKTGTTSLPAWAQVEAVKMWRVMGSGYLNKMQLWRELHIIAHLYVEGYSYEKFLKCEIPPLFSLNTLNRFLDSYLKANSLEYTLITYGTDKTDSYKEPAYGMQRDLYTLPNQLWQIDSSPLDAIVLDNDGKQIRPSILSIIDVYSGRNVAYLSERSDSNAV</sequence>
<evidence type="ECO:0000259" key="1">
    <source>
        <dbReference type="PROSITE" id="PS50994"/>
    </source>
</evidence>
<dbReference type="PROSITE" id="PS50994">
    <property type="entry name" value="INTEGRASE"/>
    <property type="match status" value="1"/>
</dbReference>
<evidence type="ECO:0000313" key="3">
    <source>
        <dbReference type="Proteomes" id="UP000244890"/>
    </source>
</evidence>
<dbReference type="AlphaFoldDB" id="A0A2U8FC29"/>
<reference evidence="2 3" key="1">
    <citation type="submission" date="2017-06" db="EMBL/GenBank/DDBJ databases">
        <title>Complete genome of Helicobacter apodemus.</title>
        <authorList>
            <person name="Cho S."/>
        </authorList>
    </citation>
    <scope>NUCLEOTIDE SEQUENCE [LARGE SCALE GENOMIC DNA]</scope>
    <source>
        <strain evidence="3">SNUVETPUB-15-01</strain>
    </source>
</reference>
<protein>
    <recommendedName>
        <fullName evidence="1">Integrase catalytic domain-containing protein</fullName>
    </recommendedName>
</protein>
<organism evidence="2 3">
    <name type="scientific">Helicobacter apodemus</name>
    <dbReference type="NCBI Taxonomy" id="135569"/>
    <lineage>
        <taxon>Bacteria</taxon>
        <taxon>Pseudomonadati</taxon>
        <taxon>Campylobacterota</taxon>
        <taxon>Epsilonproteobacteria</taxon>
        <taxon>Campylobacterales</taxon>
        <taxon>Helicobacteraceae</taxon>
        <taxon>Helicobacter</taxon>
    </lineage>
</organism>
<dbReference type="InterPro" id="IPR001584">
    <property type="entry name" value="Integrase_cat-core"/>
</dbReference>
<name>A0A2U8FC29_9HELI</name>
<dbReference type="SUPFAM" id="SSF53098">
    <property type="entry name" value="Ribonuclease H-like"/>
    <property type="match status" value="1"/>
</dbReference>
<dbReference type="OrthoDB" id="5287589at2"/>
<dbReference type="Gene3D" id="3.30.420.10">
    <property type="entry name" value="Ribonuclease H-like superfamily/Ribonuclease H"/>
    <property type="match status" value="1"/>
</dbReference>
<feature type="domain" description="Integrase catalytic" evidence="1">
    <location>
        <begin position="419"/>
        <end position="474"/>
    </location>
</feature>
<dbReference type="KEGG" id="had:CDV25_01375"/>
<proteinExistence type="predicted"/>
<dbReference type="Proteomes" id="UP000244890">
    <property type="component" value="Chromosome"/>
</dbReference>
<dbReference type="RefSeq" id="WP_108910454.1">
    <property type="nucleotide sequence ID" value="NZ_CP021886.1"/>
</dbReference>
<dbReference type="InterPro" id="IPR012337">
    <property type="entry name" value="RNaseH-like_sf"/>
</dbReference>
<dbReference type="GO" id="GO:0003676">
    <property type="term" value="F:nucleic acid binding"/>
    <property type="evidence" value="ECO:0007669"/>
    <property type="project" value="InterPro"/>
</dbReference>